<evidence type="ECO:0008006" key="3">
    <source>
        <dbReference type="Google" id="ProtNLM"/>
    </source>
</evidence>
<dbReference type="EMBL" id="BOQP01000017">
    <property type="protein sequence ID" value="GIM73832.1"/>
    <property type="molecule type" value="Genomic_DNA"/>
</dbReference>
<accession>A0A919SLV7</accession>
<keyword evidence="2" id="KW-1185">Reference proteome</keyword>
<dbReference type="SUPFAM" id="SSF103642">
    <property type="entry name" value="Sec-C motif"/>
    <property type="match status" value="1"/>
</dbReference>
<evidence type="ECO:0000313" key="2">
    <source>
        <dbReference type="Proteomes" id="UP000680865"/>
    </source>
</evidence>
<gene>
    <name evidence="1" type="ORF">Aco04nite_37350</name>
</gene>
<dbReference type="InterPro" id="IPR004027">
    <property type="entry name" value="SEC_C_motif"/>
</dbReference>
<protein>
    <recommendedName>
        <fullName evidence="3">SEC-C domain-containing protein</fullName>
    </recommendedName>
</protein>
<sequence length="333" mass="36929">MHLPVPLRSQSPEAAAIELSRRIEARDPGRQWAFATFRTSDGRRIGKASPFLPAAFPGSQEWFIRFSLADLHTRLAAWYLTSLWRAAELAGSVRGALDRWQVITAAAAARSLLEGAAAFTQEATTTLQEWDTFKRKGEPQLESLEEFAGDFSRRVAELQFSSRVGQGTQRPPTFLSRNVLTYIGKLAKAETAHDINDIYQWLCDAVHPSFGSSTTYLVTRGKHSTGTHFREVYARHPLGMLAATGFELTPTVAHAAADAVIAGGRVLMRDLRRVRWLVYDLAMTSETAFALKVASFGTFARPERNDRCPCGSGRKFKSCQHRWGSSGLPPETI</sequence>
<comment type="caution">
    <text evidence="1">The sequence shown here is derived from an EMBL/GenBank/DDBJ whole genome shotgun (WGS) entry which is preliminary data.</text>
</comment>
<reference evidence="1" key="1">
    <citation type="submission" date="2021-03" db="EMBL/GenBank/DDBJ databases">
        <title>Whole genome shotgun sequence of Actinoplanes consettensis NBRC 14913.</title>
        <authorList>
            <person name="Komaki H."/>
            <person name="Tamura T."/>
        </authorList>
    </citation>
    <scope>NUCLEOTIDE SEQUENCE</scope>
    <source>
        <strain evidence="1">NBRC 14913</strain>
    </source>
</reference>
<evidence type="ECO:0000313" key="1">
    <source>
        <dbReference type="EMBL" id="GIM73832.1"/>
    </source>
</evidence>
<proteinExistence type="predicted"/>
<organism evidence="1 2">
    <name type="scientific">Winogradskya consettensis</name>
    <dbReference type="NCBI Taxonomy" id="113560"/>
    <lineage>
        <taxon>Bacteria</taxon>
        <taxon>Bacillati</taxon>
        <taxon>Actinomycetota</taxon>
        <taxon>Actinomycetes</taxon>
        <taxon>Micromonosporales</taxon>
        <taxon>Micromonosporaceae</taxon>
        <taxon>Winogradskya</taxon>
    </lineage>
</organism>
<dbReference type="Proteomes" id="UP000680865">
    <property type="component" value="Unassembled WGS sequence"/>
</dbReference>
<dbReference type="AlphaFoldDB" id="A0A919SLV7"/>
<dbReference type="Gene3D" id="3.10.450.50">
    <property type="match status" value="1"/>
</dbReference>
<name>A0A919SLV7_9ACTN</name>
<dbReference type="Pfam" id="PF02810">
    <property type="entry name" value="SEC-C"/>
    <property type="match status" value="1"/>
</dbReference>